<dbReference type="GO" id="GO:0016788">
    <property type="term" value="F:hydrolase activity, acting on ester bonds"/>
    <property type="evidence" value="ECO:0007669"/>
    <property type="project" value="UniProtKB-ARBA"/>
</dbReference>
<dbReference type="PANTHER" id="PTHR22946:SF9">
    <property type="entry name" value="POLYKETIDE TRANSFERASE AF380"/>
    <property type="match status" value="1"/>
</dbReference>
<proteinExistence type="inferred from homology"/>
<dbReference type="AlphaFoldDB" id="A0A4R0RZN7"/>
<dbReference type="Pfam" id="PF12697">
    <property type="entry name" value="Abhydrolase_6"/>
    <property type="match status" value="1"/>
</dbReference>
<dbReference type="EMBL" id="RWJN01000001">
    <property type="protein sequence ID" value="TCD71999.1"/>
    <property type="molecule type" value="Genomic_DNA"/>
</dbReference>
<organism evidence="4 5">
    <name type="scientific">Steccherinum ochraceum</name>
    <dbReference type="NCBI Taxonomy" id="92696"/>
    <lineage>
        <taxon>Eukaryota</taxon>
        <taxon>Fungi</taxon>
        <taxon>Dikarya</taxon>
        <taxon>Basidiomycota</taxon>
        <taxon>Agaricomycotina</taxon>
        <taxon>Agaricomycetes</taxon>
        <taxon>Polyporales</taxon>
        <taxon>Steccherinaceae</taxon>
        <taxon>Steccherinum</taxon>
    </lineage>
</organism>
<reference evidence="4 5" key="1">
    <citation type="submission" date="2018-11" db="EMBL/GenBank/DDBJ databases">
        <title>Genome assembly of Steccherinum ochraceum LE-BIN_3174, the white-rot fungus of the Steccherinaceae family (The Residual Polyporoid clade, Polyporales, Basidiomycota).</title>
        <authorList>
            <person name="Fedorova T.V."/>
            <person name="Glazunova O.A."/>
            <person name="Landesman E.O."/>
            <person name="Moiseenko K.V."/>
            <person name="Psurtseva N.V."/>
            <person name="Savinova O.S."/>
            <person name="Shakhova N.V."/>
            <person name="Tyazhelova T.V."/>
            <person name="Vasina D.V."/>
        </authorList>
    </citation>
    <scope>NUCLEOTIDE SEQUENCE [LARGE SCALE GENOMIC DNA]</scope>
    <source>
        <strain evidence="4 5">LE-BIN_3174</strain>
    </source>
</reference>
<dbReference type="SUPFAM" id="SSF53474">
    <property type="entry name" value="alpha/beta-Hydrolases"/>
    <property type="match status" value="1"/>
</dbReference>
<comment type="caution">
    <text evidence="4">The sequence shown here is derived from an EMBL/GenBank/DDBJ whole genome shotgun (WGS) entry which is preliminary data.</text>
</comment>
<evidence type="ECO:0000259" key="3">
    <source>
        <dbReference type="Pfam" id="PF12697"/>
    </source>
</evidence>
<evidence type="ECO:0000256" key="1">
    <source>
        <dbReference type="ARBA" id="ARBA00022801"/>
    </source>
</evidence>
<feature type="domain" description="AB hydrolase-1" evidence="3">
    <location>
        <begin position="42"/>
        <end position="282"/>
    </location>
</feature>
<keyword evidence="5" id="KW-1185">Reference proteome</keyword>
<keyword evidence="1" id="KW-0378">Hydrolase</keyword>
<protein>
    <recommendedName>
        <fullName evidence="3">AB hydrolase-1 domain-containing protein</fullName>
    </recommendedName>
</protein>
<evidence type="ECO:0000256" key="2">
    <source>
        <dbReference type="ARBA" id="ARBA00038115"/>
    </source>
</evidence>
<evidence type="ECO:0000313" key="5">
    <source>
        <dbReference type="Proteomes" id="UP000292702"/>
    </source>
</evidence>
<dbReference type="Gene3D" id="3.40.50.1820">
    <property type="entry name" value="alpha/beta hydrolase"/>
    <property type="match status" value="1"/>
</dbReference>
<accession>A0A4R0RZN7</accession>
<name>A0A4R0RZN7_9APHY</name>
<evidence type="ECO:0000313" key="4">
    <source>
        <dbReference type="EMBL" id="TCD71999.1"/>
    </source>
</evidence>
<gene>
    <name evidence="4" type="ORF">EIP91_000131</name>
</gene>
<dbReference type="Proteomes" id="UP000292702">
    <property type="component" value="Unassembled WGS sequence"/>
</dbReference>
<comment type="similarity">
    <text evidence="2">Belongs to the AB hydrolase superfamily. FUS2 hydrolase family.</text>
</comment>
<dbReference type="InterPro" id="IPR029058">
    <property type="entry name" value="AB_hydrolase_fold"/>
</dbReference>
<dbReference type="PANTHER" id="PTHR22946">
    <property type="entry name" value="DIENELACTONE HYDROLASE DOMAIN-CONTAINING PROTEIN-RELATED"/>
    <property type="match status" value="1"/>
</dbReference>
<dbReference type="OrthoDB" id="2498029at2759"/>
<dbReference type="STRING" id="92696.A0A4R0RZN7"/>
<sequence length="308" mass="33562">MSATSESPKYKEIKIPSATPLWNLDAWQYVPEGKGTSPCPVIVMAHGLSGNKTMGLKQYAEIYVQMGYACVLFDYRRWGASDGTPRQVVKVAEQLEDYRTVIKYCRQQPAFDPNRVVVWGTSFAGGHAVSIASEPQLNVFAAIGQCPYLGVTATPPFSWTLIKTATYAILDSLKLKVGLSPILVPACALPGEVGVMNAPDSKSGMFGIVENSPGAKYPNTINASSIFELQAYSPKDRAKNIQCPVLVVHCETDTLCLTPGADATAAASSHVEVVRFKDCGHFEIYPGAKFFDDDVKLHKEWLQKHVPV</sequence>
<dbReference type="InterPro" id="IPR050261">
    <property type="entry name" value="FrsA_esterase"/>
</dbReference>
<dbReference type="InterPro" id="IPR000073">
    <property type="entry name" value="AB_hydrolase_1"/>
</dbReference>